<protein>
    <recommendedName>
        <fullName evidence="2">Heparan-alpha-glucosaminide N-acetyltransferase catalytic domain-containing protein</fullName>
    </recommendedName>
</protein>
<feature type="transmembrane region" description="Helical" evidence="1">
    <location>
        <begin position="77"/>
        <end position="97"/>
    </location>
</feature>
<feature type="transmembrane region" description="Helical" evidence="1">
    <location>
        <begin position="44"/>
        <end position="65"/>
    </location>
</feature>
<feature type="transmembrane region" description="Helical" evidence="1">
    <location>
        <begin position="7"/>
        <end position="24"/>
    </location>
</feature>
<dbReference type="EMBL" id="AQRA01000003">
    <property type="protein sequence ID" value="EZH74542.1"/>
    <property type="molecule type" value="Genomic_DNA"/>
</dbReference>
<dbReference type="STRING" id="1317122.ATO12_12290"/>
<dbReference type="PANTHER" id="PTHR31061:SF24">
    <property type="entry name" value="LD22376P"/>
    <property type="match status" value="1"/>
</dbReference>
<dbReference type="AlphaFoldDB" id="A0A023BWV4"/>
<feature type="transmembrane region" description="Helical" evidence="1">
    <location>
        <begin position="262"/>
        <end position="282"/>
    </location>
</feature>
<feature type="transmembrane region" description="Helical" evidence="1">
    <location>
        <begin position="362"/>
        <end position="381"/>
    </location>
</feature>
<proteinExistence type="predicted"/>
<keyword evidence="1" id="KW-1133">Transmembrane helix</keyword>
<dbReference type="RefSeq" id="WP_034241078.1">
    <property type="nucleotide sequence ID" value="NZ_AQRA01000003.1"/>
</dbReference>
<feature type="transmembrane region" description="Helical" evidence="1">
    <location>
        <begin position="294"/>
        <end position="312"/>
    </location>
</feature>
<keyword evidence="1" id="KW-0472">Membrane</keyword>
<evidence type="ECO:0000259" key="2">
    <source>
        <dbReference type="Pfam" id="PF07786"/>
    </source>
</evidence>
<gene>
    <name evidence="3" type="ORF">ATO12_12290</name>
</gene>
<evidence type="ECO:0000313" key="4">
    <source>
        <dbReference type="Proteomes" id="UP000023541"/>
    </source>
</evidence>
<feature type="transmembrane region" description="Helical" evidence="1">
    <location>
        <begin position="225"/>
        <end position="250"/>
    </location>
</feature>
<accession>A0A023BWV4</accession>
<keyword evidence="4" id="KW-1185">Reference proteome</keyword>
<dbReference type="PANTHER" id="PTHR31061">
    <property type="entry name" value="LD22376P"/>
    <property type="match status" value="1"/>
</dbReference>
<sequence length="390" mass="44551">MRIASIDIFRALTMVLMIWVNDFWTLTDIPKWLKHATASEDYMGFSDIIFPLFLFIVGLSIPYAIENRLAKKESKTLIAKHIIIRSLSLLLIGFFMVNYETAYHENILIGKYFWGLLMALAVLLIWMNWKKSPIQKKWHVYFQTLGFSILVFLAVIYNGGSQGESWMKIHWWGILGLIGWAYVINGSIYLFSKGNITIIIILWIIFNLLSILNQTDKMIFENDSITLFSTLYTGTIPAFTTAGIVATLVFKKLSGTNIKWRFISLIGLGVIHIIYGVATRPYWGISKIQGTPSWLAICTGIGFLMFTILYYITDVKKQTSWAKIIAPAGTATLTCYMIPYLLYPIYAITDIKFPDMLSSSGLGLFISFIFSLLVVVFTGWLEQKKYKLKL</sequence>
<dbReference type="InterPro" id="IPR012429">
    <property type="entry name" value="HGSNAT_cat"/>
</dbReference>
<feature type="domain" description="Heparan-alpha-glucosaminide N-acetyltransferase catalytic" evidence="2">
    <location>
        <begin position="2"/>
        <end position="127"/>
    </location>
</feature>
<dbReference type="eggNOG" id="COG4299">
    <property type="taxonomic scope" value="Bacteria"/>
</dbReference>
<name>A0A023BWV4_9FLAO</name>
<evidence type="ECO:0000256" key="1">
    <source>
        <dbReference type="SAM" id="Phobius"/>
    </source>
</evidence>
<feature type="transmembrane region" description="Helical" evidence="1">
    <location>
        <begin position="169"/>
        <end position="191"/>
    </location>
</feature>
<feature type="transmembrane region" description="Helical" evidence="1">
    <location>
        <begin position="138"/>
        <end position="157"/>
    </location>
</feature>
<reference evidence="3 4" key="1">
    <citation type="submission" date="2014-04" db="EMBL/GenBank/DDBJ databases">
        <title>Aquimarina sp. 22II-S11-z7 Genome Sequencing.</title>
        <authorList>
            <person name="Lai Q."/>
        </authorList>
    </citation>
    <scope>NUCLEOTIDE SEQUENCE [LARGE SCALE GENOMIC DNA]</scope>
    <source>
        <strain evidence="3 4">22II-S11-z7</strain>
    </source>
</reference>
<feature type="transmembrane region" description="Helical" evidence="1">
    <location>
        <begin position="324"/>
        <end position="342"/>
    </location>
</feature>
<organism evidence="3 4">
    <name type="scientific">Aquimarina atlantica</name>
    <dbReference type="NCBI Taxonomy" id="1317122"/>
    <lineage>
        <taxon>Bacteria</taxon>
        <taxon>Pseudomonadati</taxon>
        <taxon>Bacteroidota</taxon>
        <taxon>Flavobacteriia</taxon>
        <taxon>Flavobacteriales</taxon>
        <taxon>Flavobacteriaceae</taxon>
        <taxon>Aquimarina</taxon>
    </lineage>
</organism>
<evidence type="ECO:0000313" key="3">
    <source>
        <dbReference type="EMBL" id="EZH74542.1"/>
    </source>
</evidence>
<keyword evidence="1" id="KW-0812">Transmembrane</keyword>
<comment type="caution">
    <text evidence="3">The sequence shown here is derived from an EMBL/GenBank/DDBJ whole genome shotgun (WGS) entry which is preliminary data.</text>
</comment>
<feature type="transmembrane region" description="Helical" evidence="1">
    <location>
        <begin position="196"/>
        <end position="213"/>
    </location>
</feature>
<dbReference type="Proteomes" id="UP000023541">
    <property type="component" value="Unassembled WGS sequence"/>
</dbReference>
<feature type="transmembrane region" description="Helical" evidence="1">
    <location>
        <begin position="109"/>
        <end position="126"/>
    </location>
</feature>
<dbReference type="Pfam" id="PF07786">
    <property type="entry name" value="HGSNAT_cat"/>
    <property type="match status" value="1"/>
</dbReference>
<dbReference type="OrthoDB" id="9788724at2"/>